<dbReference type="EMBL" id="LR134201">
    <property type="protein sequence ID" value="VEB98514.1"/>
    <property type="molecule type" value="Genomic_DNA"/>
</dbReference>
<evidence type="ECO:0000313" key="7">
    <source>
        <dbReference type="EMBL" id="VEB98514.1"/>
    </source>
</evidence>
<dbReference type="GO" id="GO:0022857">
    <property type="term" value="F:transmembrane transporter activity"/>
    <property type="evidence" value="ECO:0007669"/>
    <property type="project" value="InterPro"/>
</dbReference>
<evidence type="ECO:0000256" key="3">
    <source>
        <dbReference type="ARBA" id="ARBA00022989"/>
    </source>
</evidence>
<dbReference type="PROSITE" id="PS50850">
    <property type="entry name" value="MFS"/>
    <property type="match status" value="1"/>
</dbReference>
<evidence type="ECO:0000259" key="6">
    <source>
        <dbReference type="PROSITE" id="PS50850"/>
    </source>
</evidence>
<feature type="domain" description="Major facilitator superfamily (MFS) profile" evidence="6">
    <location>
        <begin position="11"/>
        <end position="391"/>
    </location>
</feature>
<dbReference type="InterPro" id="IPR052524">
    <property type="entry name" value="MFS_Cyanate_Porter"/>
</dbReference>
<dbReference type="RefSeq" id="WP_126356690.1">
    <property type="nucleotide sequence ID" value="NZ_LR134201.1"/>
</dbReference>
<dbReference type="OrthoDB" id="5317164at2"/>
<feature type="transmembrane region" description="Helical" evidence="5">
    <location>
        <begin position="254"/>
        <end position="271"/>
    </location>
</feature>
<proteinExistence type="predicted"/>
<evidence type="ECO:0000256" key="4">
    <source>
        <dbReference type="ARBA" id="ARBA00023136"/>
    </source>
</evidence>
<feature type="transmembrane region" description="Helical" evidence="5">
    <location>
        <begin position="166"/>
        <end position="185"/>
    </location>
</feature>
<feature type="transmembrane region" description="Helical" evidence="5">
    <location>
        <begin position="365"/>
        <end position="387"/>
    </location>
</feature>
<keyword evidence="2 5" id="KW-0812">Transmembrane</keyword>
<evidence type="ECO:0000256" key="5">
    <source>
        <dbReference type="SAM" id="Phobius"/>
    </source>
</evidence>
<feature type="transmembrane region" description="Helical" evidence="5">
    <location>
        <begin position="82"/>
        <end position="98"/>
    </location>
</feature>
<reference evidence="7 8" key="1">
    <citation type="submission" date="2018-12" db="EMBL/GenBank/DDBJ databases">
        <authorList>
            <consortium name="Pathogen Informatics"/>
        </authorList>
    </citation>
    <scope>NUCLEOTIDE SEQUENCE [LARGE SCALE GENOMIC DNA]</scope>
    <source>
        <strain evidence="7 8">NCTC11466</strain>
    </source>
</reference>
<sequence>MTSTTSASRNSRALLLLGILMIATTLRVTFTGAAPLLDMVRDALALSTAQIGILTTLPLLAFAVVSPLAAGIARRFGTERSLFGALLIICAGIALRSLGHAAFLYIGTAIIGCGIAMGNVLLPSLLKRDFPGQVAKLTGAYSLTMGIAAALGSVMVVPIALHGFGWSGAMLSLMIFPLLALIVWLPQLGSSTVINLSGNPALHSRGIWSSPLAWQVTLYLGINSLIYYVIIGWLPSILISHGYNEAEAGSIHGILQLATAIPGLFVGLILSRLKDQRGIAALMALLWCLATLGLWLIPAFSIFWVALGGFGSGAAMILGLSFIGMRTSSAHQAAALSGMAQCVGYLLAAFGPPVMGKIHDVTGNWAIPLVGCALLSVVMGVFGAYAGRQKEIGAAEKTHA</sequence>
<dbReference type="Pfam" id="PF07690">
    <property type="entry name" value="MFS_1"/>
    <property type="match status" value="1"/>
</dbReference>
<evidence type="ECO:0000313" key="8">
    <source>
        <dbReference type="Proteomes" id="UP000274122"/>
    </source>
</evidence>
<dbReference type="InterPro" id="IPR020846">
    <property type="entry name" value="MFS_dom"/>
</dbReference>
<keyword evidence="8" id="KW-1185">Reference proteome</keyword>
<feature type="transmembrane region" description="Helical" evidence="5">
    <location>
        <begin position="303"/>
        <end position="323"/>
    </location>
</feature>
<evidence type="ECO:0000256" key="2">
    <source>
        <dbReference type="ARBA" id="ARBA00022692"/>
    </source>
</evidence>
<gene>
    <name evidence="7" type="primary">yeaN</name>
    <name evidence="7" type="ORF">NCTC11466_02710</name>
</gene>
<dbReference type="KEGG" id="clap:NCTC11466_02710"/>
<dbReference type="InterPro" id="IPR036259">
    <property type="entry name" value="MFS_trans_sf"/>
</dbReference>
<accession>A0A3S4IEU3</accession>
<dbReference type="Proteomes" id="UP000274122">
    <property type="component" value="Chromosome"/>
</dbReference>
<dbReference type="PANTHER" id="PTHR23523:SF2">
    <property type="entry name" value="2-NITROIMIDAZOLE TRANSPORTER"/>
    <property type="match status" value="1"/>
</dbReference>
<feature type="transmembrane region" description="Helical" evidence="5">
    <location>
        <begin position="49"/>
        <end position="70"/>
    </location>
</feature>
<dbReference type="AlphaFoldDB" id="A0A3S4IEU3"/>
<dbReference type="CDD" id="cd17409">
    <property type="entry name" value="MFS_NIMT_like"/>
    <property type="match status" value="1"/>
</dbReference>
<feature type="transmembrane region" description="Helical" evidence="5">
    <location>
        <begin position="138"/>
        <end position="160"/>
    </location>
</feature>
<dbReference type="PANTHER" id="PTHR23523">
    <property type="match status" value="1"/>
</dbReference>
<protein>
    <submittedName>
        <fullName evidence="7">Inner membrane transport protein YeaN</fullName>
    </submittedName>
</protein>
<feature type="transmembrane region" description="Helical" evidence="5">
    <location>
        <begin position="335"/>
        <end position="353"/>
    </location>
</feature>
<dbReference type="InterPro" id="IPR011701">
    <property type="entry name" value="MFS"/>
</dbReference>
<feature type="transmembrane region" description="Helical" evidence="5">
    <location>
        <begin position="104"/>
        <end position="126"/>
    </location>
</feature>
<organism evidence="7 8">
    <name type="scientific">Cedecea lapagei</name>
    <dbReference type="NCBI Taxonomy" id="158823"/>
    <lineage>
        <taxon>Bacteria</taxon>
        <taxon>Pseudomonadati</taxon>
        <taxon>Pseudomonadota</taxon>
        <taxon>Gammaproteobacteria</taxon>
        <taxon>Enterobacterales</taxon>
        <taxon>Enterobacteriaceae</taxon>
        <taxon>Cedecea</taxon>
    </lineage>
</organism>
<keyword evidence="1" id="KW-1003">Cell membrane</keyword>
<keyword evidence="3 5" id="KW-1133">Transmembrane helix</keyword>
<dbReference type="SUPFAM" id="SSF103473">
    <property type="entry name" value="MFS general substrate transporter"/>
    <property type="match status" value="1"/>
</dbReference>
<feature type="transmembrane region" description="Helical" evidence="5">
    <location>
        <begin position="278"/>
        <end position="297"/>
    </location>
</feature>
<evidence type="ECO:0000256" key="1">
    <source>
        <dbReference type="ARBA" id="ARBA00022475"/>
    </source>
</evidence>
<name>A0A3S4IEU3_9ENTR</name>
<keyword evidence="4 5" id="KW-0472">Membrane</keyword>
<dbReference type="Gene3D" id="1.20.1250.20">
    <property type="entry name" value="MFS general substrate transporter like domains"/>
    <property type="match status" value="1"/>
</dbReference>
<feature type="transmembrane region" description="Helical" evidence="5">
    <location>
        <begin position="212"/>
        <end position="234"/>
    </location>
</feature>